<feature type="binding site" evidence="4">
    <location>
        <position position="208"/>
    </location>
    <ligand>
        <name>pyruvate</name>
        <dbReference type="ChEBI" id="CHEBI:15361"/>
    </ligand>
</feature>
<dbReference type="Pfam" id="PF00701">
    <property type="entry name" value="DHDPS"/>
    <property type="match status" value="1"/>
</dbReference>
<dbReference type="RefSeq" id="WP_307261257.1">
    <property type="nucleotide sequence ID" value="NZ_JAUSVL010000001.1"/>
</dbReference>
<evidence type="ECO:0000256" key="1">
    <source>
        <dbReference type="ARBA" id="ARBA00007592"/>
    </source>
</evidence>
<comment type="caution">
    <text evidence="5">The sequence shown here is derived from an EMBL/GenBank/DDBJ whole genome shotgun (WGS) entry which is preliminary data.</text>
</comment>
<keyword evidence="6" id="KW-1185">Reference proteome</keyword>
<evidence type="ECO:0000256" key="3">
    <source>
        <dbReference type="PIRNR" id="PIRNR001365"/>
    </source>
</evidence>
<dbReference type="PRINTS" id="PR00146">
    <property type="entry name" value="DHPICSNTHASE"/>
</dbReference>
<dbReference type="EC" id="4.3.3.7" evidence="5"/>
<dbReference type="GO" id="GO:0005829">
    <property type="term" value="C:cytosol"/>
    <property type="evidence" value="ECO:0007669"/>
    <property type="project" value="TreeGrafter"/>
</dbReference>
<dbReference type="AlphaFoldDB" id="A0AAE3VG36"/>
<organism evidence="5 6">
    <name type="scientific">Oligosphaera ethanolica</name>
    <dbReference type="NCBI Taxonomy" id="760260"/>
    <lineage>
        <taxon>Bacteria</taxon>
        <taxon>Pseudomonadati</taxon>
        <taxon>Lentisphaerota</taxon>
        <taxon>Oligosphaeria</taxon>
        <taxon>Oligosphaerales</taxon>
        <taxon>Oligosphaeraceae</taxon>
        <taxon>Oligosphaera</taxon>
    </lineage>
</organism>
<evidence type="ECO:0000313" key="5">
    <source>
        <dbReference type="EMBL" id="MDQ0289805.1"/>
    </source>
</evidence>
<evidence type="ECO:0000256" key="4">
    <source>
        <dbReference type="PIRSR" id="PIRSR001365-2"/>
    </source>
</evidence>
<dbReference type="PIRSF" id="PIRSF001365">
    <property type="entry name" value="DHDPS"/>
    <property type="match status" value="1"/>
</dbReference>
<sequence>MQIAGICPIAPAVYNAAGEVDLADYERCCATMIRLGADALTLFGIAGEYYKMDYDEELALIDSTVRVCHDQQRPVIISNTRHATEVAVKWARRIEASGADCMMVLPPFFLKPGGAALFAHLDALCGSVSLPVMLQYAPEQTGVAIAPEVLAQLAKKHGNLLYFKIECKPPGAYISKLSGLLPPGRTIFVGNAGFQMIEGFMRGAAGVMPGPSMVDVYRRIWDALKADRVADAEAIHEKLNAILNHIRQDVEMIIYYEKEILRRRGMIKTAYCRHPGHVSDPVNNALFERLYPMIAKEFLPL</sequence>
<evidence type="ECO:0000256" key="2">
    <source>
        <dbReference type="ARBA" id="ARBA00023239"/>
    </source>
</evidence>
<dbReference type="Proteomes" id="UP001238163">
    <property type="component" value="Unassembled WGS sequence"/>
</dbReference>
<dbReference type="InterPro" id="IPR002220">
    <property type="entry name" value="DapA-like"/>
</dbReference>
<dbReference type="EMBL" id="JAUSVL010000001">
    <property type="protein sequence ID" value="MDQ0289805.1"/>
    <property type="molecule type" value="Genomic_DNA"/>
</dbReference>
<evidence type="ECO:0000313" key="6">
    <source>
        <dbReference type="Proteomes" id="UP001238163"/>
    </source>
</evidence>
<comment type="similarity">
    <text evidence="1 3">Belongs to the DapA family.</text>
</comment>
<dbReference type="SUPFAM" id="SSF51569">
    <property type="entry name" value="Aldolase"/>
    <property type="match status" value="1"/>
</dbReference>
<dbReference type="GO" id="GO:0008840">
    <property type="term" value="F:4-hydroxy-tetrahydrodipicolinate synthase activity"/>
    <property type="evidence" value="ECO:0007669"/>
    <property type="project" value="UniProtKB-EC"/>
</dbReference>
<dbReference type="PANTHER" id="PTHR12128">
    <property type="entry name" value="DIHYDRODIPICOLINATE SYNTHASE"/>
    <property type="match status" value="1"/>
</dbReference>
<dbReference type="CDD" id="cd00408">
    <property type="entry name" value="DHDPS-like"/>
    <property type="match status" value="1"/>
</dbReference>
<dbReference type="Gene3D" id="3.20.20.70">
    <property type="entry name" value="Aldolase class I"/>
    <property type="match status" value="1"/>
</dbReference>
<name>A0AAE3VG36_9BACT</name>
<keyword evidence="2 3" id="KW-0456">Lyase</keyword>
<dbReference type="InterPro" id="IPR013785">
    <property type="entry name" value="Aldolase_TIM"/>
</dbReference>
<protein>
    <submittedName>
        <fullName evidence="5">4-hydroxy-tetrahydrodipicolinate synthase</fullName>
        <ecNumber evidence="5">4.3.3.7</ecNumber>
    </submittedName>
</protein>
<proteinExistence type="inferred from homology"/>
<accession>A0AAE3VG36</accession>
<dbReference type="SMART" id="SM01130">
    <property type="entry name" value="DHDPS"/>
    <property type="match status" value="1"/>
</dbReference>
<reference evidence="5" key="1">
    <citation type="submission" date="2023-07" db="EMBL/GenBank/DDBJ databases">
        <title>Genomic Encyclopedia of Type Strains, Phase IV (KMG-IV): sequencing the most valuable type-strain genomes for metagenomic binning, comparative biology and taxonomic classification.</title>
        <authorList>
            <person name="Goeker M."/>
        </authorList>
    </citation>
    <scope>NUCLEOTIDE SEQUENCE</scope>
    <source>
        <strain evidence="5">DSM 24202</strain>
    </source>
</reference>
<gene>
    <name evidence="5" type="ORF">J3R75_001912</name>
</gene>
<dbReference type="PANTHER" id="PTHR12128:SF66">
    <property type="entry name" value="4-HYDROXY-2-OXOGLUTARATE ALDOLASE, MITOCHONDRIAL"/>
    <property type="match status" value="1"/>
</dbReference>